<gene>
    <name evidence="1" type="ORF">ACFQE0_13690</name>
</gene>
<comment type="caution">
    <text evidence="1">The sequence shown here is derived from an EMBL/GenBank/DDBJ whole genome shotgun (WGS) entry which is preliminary data.</text>
</comment>
<protein>
    <submittedName>
        <fullName evidence="1">Uncharacterized protein</fullName>
    </submittedName>
</protein>
<name>A0ABW2BKP4_9HYPH</name>
<sequence length="111" mass="11423">MSSYPIRPTFPIDLRSPGGGLVLGRQGGTVTIDTPPSPAQFFAALEALIPGASATVQAAVPSDPSDPTNRAFRLTNFVTPGCALLTFVTATLGLTSVQVANLLTQSALQPK</sequence>
<dbReference type="EMBL" id="JBHSWN010000001">
    <property type="protein sequence ID" value="MFC6790561.1"/>
    <property type="molecule type" value="Genomic_DNA"/>
</dbReference>
<reference evidence="2" key="1">
    <citation type="journal article" date="2019" name="Int. J. Syst. Evol. Microbiol.">
        <title>The Global Catalogue of Microorganisms (GCM) 10K type strain sequencing project: providing services to taxonomists for standard genome sequencing and annotation.</title>
        <authorList>
            <consortium name="The Broad Institute Genomics Platform"/>
            <consortium name="The Broad Institute Genome Sequencing Center for Infectious Disease"/>
            <person name="Wu L."/>
            <person name="Ma J."/>
        </authorList>
    </citation>
    <scope>NUCLEOTIDE SEQUENCE [LARGE SCALE GENOMIC DNA]</scope>
    <source>
        <strain evidence="2">CCUG 48316</strain>
    </source>
</reference>
<evidence type="ECO:0000313" key="2">
    <source>
        <dbReference type="Proteomes" id="UP001596292"/>
    </source>
</evidence>
<proteinExistence type="predicted"/>
<accession>A0ABW2BKP4</accession>
<dbReference type="Proteomes" id="UP001596292">
    <property type="component" value="Unassembled WGS sequence"/>
</dbReference>
<organism evidence="1 2">
    <name type="scientific">Methylobacterium komagatae</name>
    <dbReference type="NCBI Taxonomy" id="374425"/>
    <lineage>
        <taxon>Bacteria</taxon>
        <taxon>Pseudomonadati</taxon>
        <taxon>Pseudomonadota</taxon>
        <taxon>Alphaproteobacteria</taxon>
        <taxon>Hyphomicrobiales</taxon>
        <taxon>Methylobacteriaceae</taxon>
        <taxon>Methylobacterium</taxon>
    </lineage>
</organism>
<dbReference type="RefSeq" id="WP_378970477.1">
    <property type="nucleotide sequence ID" value="NZ_JBHSWN010000001.1"/>
</dbReference>
<keyword evidence="2" id="KW-1185">Reference proteome</keyword>
<evidence type="ECO:0000313" key="1">
    <source>
        <dbReference type="EMBL" id="MFC6790561.1"/>
    </source>
</evidence>